<sequence length="162" mass="18855">MKGIGEYARPIPFDEHHRRIITDRVYSENKARRQWEKKYGKRLPLYRADNLDQCDSLIKDKPCSEHTCGTSMQVGPPTTERMENETIIKTVPALNHGMMIKPAGCGWNQCEGIAQPFCPVKCENMVQPKPKQIKVEHRTLCDCPQQFRTLNFPPKCKRYLFF</sequence>
<evidence type="ECO:0000313" key="1">
    <source>
        <dbReference type="EMBL" id="GFY43092.1"/>
    </source>
</evidence>
<protein>
    <submittedName>
        <fullName evidence="1">Uncharacterized protein</fullName>
    </submittedName>
</protein>
<reference evidence="1" key="1">
    <citation type="submission" date="2020-08" db="EMBL/GenBank/DDBJ databases">
        <title>Multicomponent nature underlies the extraordinary mechanical properties of spider dragline silk.</title>
        <authorList>
            <person name="Kono N."/>
            <person name="Nakamura H."/>
            <person name="Mori M."/>
            <person name="Yoshida Y."/>
            <person name="Ohtoshi R."/>
            <person name="Malay A.D."/>
            <person name="Moran D.A.P."/>
            <person name="Tomita M."/>
            <person name="Numata K."/>
            <person name="Arakawa K."/>
        </authorList>
    </citation>
    <scope>NUCLEOTIDE SEQUENCE</scope>
</reference>
<gene>
    <name evidence="1" type="primary">AVEN_83072_1</name>
    <name evidence="1" type="ORF">TNIN_8181</name>
</gene>
<proteinExistence type="predicted"/>
<dbReference type="EMBL" id="BMAV01003481">
    <property type="protein sequence ID" value="GFY43092.1"/>
    <property type="molecule type" value="Genomic_DNA"/>
</dbReference>
<dbReference type="AlphaFoldDB" id="A0A8X6WYV8"/>
<dbReference type="Proteomes" id="UP000886998">
    <property type="component" value="Unassembled WGS sequence"/>
</dbReference>
<evidence type="ECO:0000313" key="2">
    <source>
        <dbReference type="Proteomes" id="UP000886998"/>
    </source>
</evidence>
<accession>A0A8X6WYV8</accession>
<comment type="caution">
    <text evidence="1">The sequence shown here is derived from an EMBL/GenBank/DDBJ whole genome shotgun (WGS) entry which is preliminary data.</text>
</comment>
<organism evidence="1 2">
    <name type="scientific">Trichonephila inaurata madagascariensis</name>
    <dbReference type="NCBI Taxonomy" id="2747483"/>
    <lineage>
        <taxon>Eukaryota</taxon>
        <taxon>Metazoa</taxon>
        <taxon>Ecdysozoa</taxon>
        <taxon>Arthropoda</taxon>
        <taxon>Chelicerata</taxon>
        <taxon>Arachnida</taxon>
        <taxon>Araneae</taxon>
        <taxon>Araneomorphae</taxon>
        <taxon>Entelegynae</taxon>
        <taxon>Araneoidea</taxon>
        <taxon>Nephilidae</taxon>
        <taxon>Trichonephila</taxon>
        <taxon>Trichonephila inaurata</taxon>
    </lineage>
</organism>
<dbReference type="OrthoDB" id="6427350at2759"/>
<name>A0A8X6WYV8_9ARAC</name>
<keyword evidence="2" id="KW-1185">Reference proteome</keyword>